<organism evidence="6">
    <name type="scientific">Schizophyllum commune (strain H4-8 / FGSC 9210)</name>
    <name type="common">Split gill fungus</name>
    <dbReference type="NCBI Taxonomy" id="578458"/>
    <lineage>
        <taxon>Eukaryota</taxon>
        <taxon>Fungi</taxon>
        <taxon>Dikarya</taxon>
        <taxon>Basidiomycota</taxon>
        <taxon>Agaricomycotina</taxon>
        <taxon>Agaricomycetes</taxon>
        <taxon>Agaricomycetidae</taxon>
        <taxon>Agaricales</taxon>
        <taxon>Schizophyllaceae</taxon>
        <taxon>Schizophyllum</taxon>
    </lineage>
</organism>
<feature type="region of interest" description="Disordered" evidence="1">
    <location>
        <begin position="725"/>
        <end position="751"/>
    </location>
</feature>
<dbReference type="STRING" id="578458.D8PPI6"/>
<feature type="domain" description="Glutaminase A central" evidence="3">
    <location>
        <begin position="341"/>
        <end position="683"/>
    </location>
</feature>
<evidence type="ECO:0008006" key="7">
    <source>
        <dbReference type="Google" id="ProtNLM"/>
    </source>
</evidence>
<feature type="chain" id="PRO_5003120234" description="Glutaminase A" evidence="2">
    <location>
        <begin position="23"/>
        <end position="769"/>
    </location>
</feature>
<evidence type="ECO:0000256" key="1">
    <source>
        <dbReference type="SAM" id="MobiDB-lite"/>
    </source>
</evidence>
<keyword evidence="2" id="KW-0732">Signal</keyword>
<gene>
    <name evidence="5" type="ORF">SCHCODRAFT_47680</name>
</gene>
<dbReference type="Proteomes" id="UP000007431">
    <property type="component" value="Unassembled WGS sequence"/>
</dbReference>
<accession>D8PPI6</accession>
<dbReference type="Pfam" id="PF16335">
    <property type="entry name" value="GtaA_6_Hairpin"/>
    <property type="match status" value="1"/>
</dbReference>
<evidence type="ECO:0000259" key="4">
    <source>
        <dbReference type="Pfam" id="PF17168"/>
    </source>
</evidence>
<keyword evidence="6" id="KW-1185">Reference proteome</keyword>
<reference evidence="5 6" key="1">
    <citation type="journal article" date="2010" name="Nat. Biotechnol.">
        <title>Genome sequence of the model mushroom Schizophyllum commune.</title>
        <authorList>
            <person name="Ohm R.A."/>
            <person name="de Jong J.F."/>
            <person name="Lugones L.G."/>
            <person name="Aerts A."/>
            <person name="Kothe E."/>
            <person name="Stajich J.E."/>
            <person name="de Vries R.P."/>
            <person name="Record E."/>
            <person name="Levasseur A."/>
            <person name="Baker S.E."/>
            <person name="Bartholomew K.A."/>
            <person name="Coutinho P.M."/>
            <person name="Erdmann S."/>
            <person name="Fowler T.J."/>
            <person name="Gathman A.C."/>
            <person name="Lombard V."/>
            <person name="Henrissat B."/>
            <person name="Knabe N."/>
            <person name="Kuees U."/>
            <person name="Lilly W.W."/>
            <person name="Lindquist E."/>
            <person name="Lucas S."/>
            <person name="Magnuson J.K."/>
            <person name="Piumi F."/>
            <person name="Raudaskoski M."/>
            <person name="Salamov A."/>
            <person name="Schmutz J."/>
            <person name="Schwarze F.W.M.R."/>
            <person name="vanKuyk P.A."/>
            <person name="Horton J.S."/>
            <person name="Grigoriev I.V."/>
            <person name="Woesten H.A.B."/>
        </authorList>
    </citation>
    <scope>NUCLEOTIDE SEQUENCE [LARGE SCALE GENOMIC DNA]</scope>
    <source>
        <strain evidence="6">H4-8 / FGSC 9210</strain>
    </source>
</reference>
<dbReference type="EMBL" id="GL377302">
    <property type="protein sequence ID" value="EFJ01631.1"/>
    <property type="molecule type" value="Genomic_DNA"/>
</dbReference>
<evidence type="ECO:0000256" key="2">
    <source>
        <dbReference type="SAM" id="SignalP"/>
    </source>
</evidence>
<dbReference type="VEuPathDB" id="FungiDB:SCHCODRAFT_02538484"/>
<name>D8PPI6_SCHCM</name>
<sequence>MSALLSYCWLSLLLLAARDAQAWDAKPFNPASVPLAVRSPYVSTWLPQGKGTALNDAWATFYTGGITAWAGFITVDDKPYSFMGVPGADADFEKATQKSVEITSTQSIYVMTAGAVDLTVTFLSPVEPTDLVKQSIPLSYMSLSAASNDGSAHSVQVYTDISAEWLSPSDGAQPVNWTLEDGDVLSHTLSLQTQLNYEENHDMIRQGSVYYSTAKTDGLTHMSGPDKTVRTLFVNSSALDNSQDTTFRNISDSFPVFAFAHDLGDVKDATDPIAMSIGLIREPAVQYVVGGNKMQDRSLFFWTEYGSVGDLIKDFLGDYKDALSRAQKLDEQIDSDASAISNDYASITALSVRQALAALEITTPCRFSVMADALAEISSNGNTNTVDVIFPMWPLLMYLNPALGKYILLPALKYQATGQYPNKYSVHDMGAHFPKAIGHNDGKDEAMPVEECGNMLIMALSYTQKASDHSLINDYVDAFDQWTQFLVNEALVPASQLSTDDFAGHLENQTNLAIKGILGIKAMSEIANTIGDKTAGSKYSDIASDYVSKWQDLAKSSEGGHTTLNYGNDSSWGLTYNLYADKLLGFNLFPSSIYDQQTAFYQKHSNTFGVPLDSRHTYTKSDWEIWTAAIMSDTDTRDMLISAVAQYAANGQNDVPFSDWYETTDGKVAGFRARPVVGGHFALVSGALVQWLGKSDADHTLLSACTVSIRVFVVGFCQNLTFPNSNSSGSGTSTADPSTSTDDGDENAGCALSPPFPFTLLRYLLQSRR</sequence>
<dbReference type="HOGENOM" id="CLU_008020_1_0_1"/>
<evidence type="ECO:0000313" key="6">
    <source>
        <dbReference type="Proteomes" id="UP000007431"/>
    </source>
</evidence>
<dbReference type="InterPro" id="IPR032514">
    <property type="entry name" value="GtaA_central"/>
</dbReference>
<dbReference type="Pfam" id="PF17168">
    <property type="entry name" value="DUF5127"/>
    <property type="match status" value="1"/>
</dbReference>
<evidence type="ECO:0000313" key="5">
    <source>
        <dbReference type="EMBL" id="EFJ01631.1"/>
    </source>
</evidence>
<dbReference type="AlphaFoldDB" id="D8PPI6"/>
<dbReference type="PANTHER" id="PTHR31987">
    <property type="entry name" value="GLUTAMINASE A-RELATED"/>
    <property type="match status" value="1"/>
</dbReference>
<proteinExistence type="predicted"/>
<feature type="signal peptide" evidence="2">
    <location>
        <begin position="1"/>
        <end position="22"/>
    </location>
</feature>
<dbReference type="InterPro" id="IPR052743">
    <property type="entry name" value="Glutaminase_GtaA"/>
</dbReference>
<feature type="domain" description="Glutaminase A N-terminal" evidence="4">
    <location>
        <begin position="105"/>
        <end position="336"/>
    </location>
</feature>
<feature type="compositionally biased region" description="Low complexity" evidence="1">
    <location>
        <begin position="725"/>
        <end position="741"/>
    </location>
</feature>
<protein>
    <recommendedName>
        <fullName evidence="7">Glutaminase A</fullName>
    </recommendedName>
</protein>
<dbReference type="InterPro" id="IPR033433">
    <property type="entry name" value="GtaA_N"/>
</dbReference>
<dbReference type="InParanoid" id="D8PPI6"/>
<dbReference type="PANTHER" id="PTHR31987:SF1">
    <property type="entry name" value="GLUTAMINASE A"/>
    <property type="match status" value="1"/>
</dbReference>
<evidence type="ECO:0000259" key="3">
    <source>
        <dbReference type="Pfam" id="PF16335"/>
    </source>
</evidence>
<dbReference type="eggNOG" id="ENOG502QPQS">
    <property type="taxonomic scope" value="Eukaryota"/>
</dbReference>
<dbReference type="OMA" id="GWEIWTA"/>